<dbReference type="Pfam" id="PF07491">
    <property type="entry name" value="PPI_Ypi1"/>
    <property type="match status" value="1"/>
</dbReference>
<keyword evidence="3" id="KW-0539">Nucleus</keyword>
<sequence length="175" mass="18119">MASNSATGSRPSGSGTTAQTQVQMPASRPTSTSNSTSNPPQIPGTSTTTPVLHLRGATREEEEVSMGARAGRPRIQWAEDVVDNEGLGRKKSKVCCIYHAPKGIDESSDESSSDSSSDSGSDGGDDGGARPSGRGRKEKDCGHEGHGHGKGKGKGRARSPNAYEKVPKVKGKGKD</sequence>
<name>A0A8H8UJJ5_9HELO</name>
<comment type="similarity">
    <text evidence="2 3">Belongs to the YPI1 family.</text>
</comment>
<feature type="region of interest" description="Disordered" evidence="4">
    <location>
        <begin position="1"/>
        <end position="175"/>
    </location>
</feature>
<dbReference type="OrthoDB" id="307488at2759"/>
<comment type="subcellular location">
    <subcellularLocation>
        <location evidence="3">Nucleus</location>
    </subcellularLocation>
</comment>
<reference evidence="5 6" key="1">
    <citation type="submission" date="2018-05" db="EMBL/GenBank/DDBJ databases">
        <title>Genome sequencing and assembly of the regulated plant pathogen Lachnellula willkommii and related sister species for the development of diagnostic species identification markers.</title>
        <authorList>
            <person name="Giroux E."/>
            <person name="Bilodeau G."/>
        </authorList>
    </citation>
    <scope>NUCLEOTIDE SEQUENCE [LARGE SCALE GENOMIC DNA]</scope>
    <source>
        <strain evidence="5 6">CBS 160.35</strain>
    </source>
</reference>
<evidence type="ECO:0000256" key="1">
    <source>
        <dbReference type="ARBA" id="ARBA00003401"/>
    </source>
</evidence>
<dbReference type="Proteomes" id="UP000443090">
    <property type="component" value="Unassembled WGS sequence"/>
</dbReference>
<feature type="compositionally biased region" description="Polar residues" evidence="4">
    <location>
        <begin position="1"/>
        <end position="24"/>
    </location>
</feature>
<dbReference type="InterPro" id="IPR011107">
    <property type="entry name" value="PPI_Ypi1"/>
</dbReference>
<dbReference type="EMBL" id="QGMI01000110">
    <property type="protein sequence ID" value="TVY47106.1"/>
    <property type="molecule type" value="Genomic_DNA"/>
</dbReference>
<evidence type="ECO:0000313" key="6">
    <source>
        <dbReference type="Proteomes" id="UP000443090"/>
    </source>
</evidence>
<dbReference type="GO" id="GO:0005634">
    <property type="term" value="C:nucleus"/>
    <property type="evidence" value="ECO:0007669"/>
    <property type="project" value="UniProtKB-SubCell"/>
</dbReference>
<dbReference type="PANTHER" id="PTHR20835">
    <property type="entry name" value="E3 UBIQUITIN-PROTEIN LIGASE PPP1R11-RELATED"/>
    <property type="match status" value="1"/>
</dbReference>
<evidence type="ECO:0000313" key="5">
    <source>
        <dbReference type="EMBL" id="TVY47106.1"/>
    </source>
</evidence>
<feature type="compositionally biased region" description="Low complexity" evidence="4">
    <location>
        <begin position="29"/>
        <end position="39"/>
    </location>
</feature>
<evidence type="ECO:0000256" key="4">
    <source>
        <dbReference type="SAM" id="MobiDB-lite"/>
    </source>
</evidence>
<dbReference type="PANTHER" id="PTHR20835:SF0">
    <property type="entry name" value="E3 UBIQUITIN-PROTEIN LIGASE PPP1R11"/>
    <property type="match status" value="1"/>
</dbReference>
<dbReference type="AlphaFoldDB" id="A0A8H8UJJ5"/>
<evidence type="ECO:0000256" key="3">
    <source>
        <dbReference type="RuleBase" id="RU367162"/>
    </source>
</evidence>
<keyword evidence="6" id="KW-1185">Reference proteome</keyword>
<dbReference type="GO" id="GO:0008157">
    <property type="term" value="F:protein phosphatase 1 binding"/>
    <property type="evidence" value="ECO:0007669"/>
    <property type="project" value="TreeGrafter"/>
</dbReference>
<feature type="compositionally biased region" description="Basic and acidic residues" evidence="4">
    <location>
        <begin position="135"/>
        <end position="147"/>
    </location>
</feature>
<organism evidence="5 6">
    <name type="scientific">Lachnellula occidentalis</name>
    <dbReference type="NCBI Taxonomy" id="215460"/>
    <lineage>
        <taxon>Eukaryota</taxon>
        <taxon>Fungi</taxon>
        <taxon>Dikarya</taxon>
        <taxon>Ascomycota</taxon>
        <taxon>Pezizomycotina</taxon>
        <taxon>Leotiomycetes</taxon>
        <taxon>Helotiales</taxon>
        <taxon>Lachnaceae</taxon>
        <taxon>Lachnellula</taxon>
    </lineage>
</organism>
<comment type="caution">
    <text evidence="5">The sequence shown here is derived from an EMBL/GenBank/DDBJ whole genome shotgun (WGS) entry which is preliminary data.</text>
</comment>
<protein>
    <recommendedName>
        <fullName evidence="3">Type 1 phosphatases regulator</fullName>
    </recommendedName>
</protein>
<dbReference type="GO" id="GO:0004865">
    <property type="term" value="F:protein serine/threonine phosphatase inhibitor activity"/>
    <property type="evidence" value="ECO:0007669"/>
    <property type="project" value="UniProtKB-UniRule"/>
</dbReference>
<evidence type="ECO:0000256" key="2">
    <source>
        <dbReference type="ARBA" id="ARBA00005605"/>
    </source>
</evidence>
<gene>
    <name evidence="5" type="primary">YPI1</name>
    <name evidence="5" type="ORF">LOCC1_G001750</name>
</gene>
<accession>A0A8H8UJJ5</accession>
<comment type="function">
    <text evidence="1 3">Regulator of type 1 phosphatases which maintains protein phosphatase activity under strict control.</text>
</comment>
<proteinExistence type="inferred from homology"/>
<feature type="compositionally biased region" description="Basic residues" evidence="4">
    <location>
        <begin position="148"/>
        <end position="157"/>
    </location>
</feature>